<reference evidence="2 3" key="1">
    <citation type="submission" date="2016-10" db="EMBL/GenBank/DDBJ databases">
        <authorList>
            <person name="de Groot N.N."/>
        </authorList>
    </citation>
    <scope>NUCLEOTIDE SEQUENCE [LARGE SCALE GENOMIC DNA]</scope>
    <source>
        <strain evidence="2 3">DSM 46701</strain>
    </source>
</reference>
<dbReference type="NCBIfam" id="TIGR02619">
    <property type="entry name" value="putative CRISPR-associated protein, APE2256 family"/>
    <property type="match status" value="1"/>
</dbReference>
<dbReference type="EMBL" id="FOCQ01000004">
    <property type="protein sequence ID" value="SEN00535.1"/>
    <property type="molecule type" value="Genomic_DNA"/>
</dbReference>
<sequence>MKQVIISTVGVSMLTRNIKEKEKLGRLRSGTVDQYPEFTALMNELMDELEQAALRYRSSPKLLGAELNSLDRIGVNKGDQLYFLTTHTLDGMLVGEALKKIVTRFWEVDAYYETVEGLQVQNADAFCYLGLPQLVNKVTAILEKHPADQYRRIFNTTGGFKAVSFYMTILGMLEGVTVKYLFENSDHIIEMPAAPVYFNIESFYRLGRVIEKMLNGAIHESELIWLTGRSRQQLKGEFSDILVWQPDGTVTLSALARIIYIRLVWNNPGKFIINFPKK</sequence>
<dbReference type="AlphaFoldDB" id="A0A1H8CZW5"/>
<organism evidence="2 3">
    <name type="scientific">Lihuaxuella thermophila</name>
    <dbReference type="NCBI Taxonomy" id="1173111"/>
    <lineage>
        <taxon>Bacteria</taxon>
        <taxon>Bacillati</taxon>
        <taxon>Bacillota</taxon>
        <taxon>Bacilli</taxon>
        <taxon>Bacillales</taxon>
        <taxon>Thermoactinomycetaceae</taxon>
        <taxon>Lihuaxuella</taxon>
    </lineage>
</organism>
<evidence type="ECO:0000313" key="2">
    <source>
        <dbReference type="EMBL" id="SEN00535.1"/>
    </source>
</evidence>
<gene>
    <name evidence="2" type="ORF">SAMN05444955_104212</name>
</gene>
<protein>
    <submittedName>
        <fullName evidence="2">Putative CRISPR-associated protein, APE2256 family</fullName>
    </submittedName>
</protein>
<evidence type="ECO:0000259" key="1">
    <source>
        <dbReference type="Pfam" id="PF09651"/>
    </source>
</evidence>
<keyword evidence="3" id="KW-1185">Reference proteome</keyword>
<evidence type="ECO:0000313" key="3">
    <source>
        <dbReference type="Proteomes" id="UP000199695"/>
    </source>
</evidence>
<dbReference type="OrthoDB" id="1803092at2"/>
<dbReference type="Proteomes" id="UP000199695">
    <property type="component" value="Unassembled WGS sequence"/>
</dbReference>
<dbReference type="STRING" id="1173111.SAMN05444955_104212"/>
<dbReference type="Gene3D" id="3.40.50.10770">
    <property type="entry name" value="Hypothetical protein VC1899 like domain (Restriction endonuclease-like)"/>
    <property type="match status" value="1"/>
</dbReference>
<dbReference type="RefSeq" id="WP_089966426.1">
    <property type="nucleotide sequence ID" value="NZ_FOCQ01000004.1"/>
</dbReference>
<dbReference type="Pfam" id="PF09651">
    <property type="entry name" value="Cas_APE2256"/>
    <property type="match status" value="1"/>
</dbReference>
<dbReference type="InterPro" id="IPR013442">
    <property type="entry name" value="SSO1393-like"/>
</dbReference>
<proteinExistence type="predicted"/>
<name>A0A1H8CZW5_9BACL</name>
<feature type="domain" description="CRISPR system ring nuclease SSO1393-like" evidence="1">
    <location>
        <begin position="63"/>
        <end position="193"/>
    </location>
</feature>
<accession>A0A1H8CZW5</accession>